<keyword evidence="2" id="KW-1185">Reference proteome</keyword>
<dbReference type="Proteomes" id="UP001153076">
    <property type="component" value="Unassembled WGS sequence"/>
</dbReference>
<protein>
    <submittedName>
        <fullName evidence="1">Uncharacterized protein</fullName>
    </submittedName>
</protein>
<accession>A0A9Q1GPI1</accession>
<organism evidence="1 2">
    <name type="scientific">Carnegiea gigantea</name>
    <dbReference type="NCBI Taxonomy" id="171969"/>
    <lineage>
        <taxon>Eukaryota</taxon>
        <taxon>Viridiplantae</taxon>
        <taxon>Streptophyta</taxon>
        <taxon>Embryophyta</taxon>
        <taxon>Tracheophyta</taxon>
        <taxon>Spermatophyta</taxon>
        <taxon>Magnoliopsida</taxon>
        <taxon>eudicotyledons</taxon>
        <taxon>Gunneridae</taxon>
        <taxon>Pentapetalae</taxon>
        <taxon>Caryophyllales</taxon>
        <taxon>Cactineae</taxon>
        <taxon>Cactaceae</taxon>
        <taxon>Cactoideae</taxon>
        <taxon>Echinocereeae</taxon>
        <taxon>Carnegiea</taxon>
    </lineage>
</organism>
<gene>
    <name evidence="1" type="ORF">Cgig2_014528</name>
</gene>
<dbReference type="OrthoDB" id="679318at2759"/>
<dbReference type="AlphaFoldDB" id="A0A9Q1GPI1"/>
<sequence length="218" mass="24475">MSTRSFSSLVAQLNEAQAEAVRSMGFASFIKVYLKQIPRKFSKWLVESFELCAVCFRLLNGQTFPVTAFDVYTTLGVPLGGREIIVFDERKVQQNAPKLTRMSEFILAKKDGGESFKRNFIIHLVNCFFSGSKNHYCSKSILKYVKHVSQIPSLDWCPFVLDKLITSTANNDLCPPSFSPTLPPHKPNGEAQILGDTLVIDASVIVEKEDHHMDVVLD</sequence>
<proteinExistence type="predicted"/>
<comment type="caution">
    <text evidence="1">The sequence shown here is derived from an EMBL/GenBank/DDBJ whole genome shotgun (WGS) entry which is preliminary data.</text>
</comment>
<dbReference type="EMBL" id="JAKOGI010002306">
    <property type="protein sequence ID" value="KAJ8422303.1"/>
    <property type="molecule type" value="Genomic_DNA"/>
</dbReference>
<evidence type="ECO:0000313" key="2">
    <source>
        <dbReference type="Proteomes" id="UP001153076"/>
    </source>
</evidence>
<dbReference type="PANTHER" id="PTHR34835">
    <property type="entry name" value="OS07G0283600 PROTEIN-RELATED"/>
    <property type="match status" value="1"/>
</dbReference>
<dbReference type="PANTHER" id="PTHR34835:SF34">
    <property type="entry name" value="OS08G0555500 PROTEIN"/>
    <property type="match status" value="1"/>
</dbReference>
<name>A0A9Q1GPI1_9CARY</name>
<evidence type="ECO:0000313" key="1">
    <source>
        <dbReference type="EMBL" id="KAJ8422303.1"/>
    </source>
</evidence>
<reference evidence="1" key="1">
    <citation type="submission" date="2022-04" db="EMBL/GenBank/DDBJ databases">
        <title>Carnegiea gigantea Genome sequencing and assembly v2.</title>
        <authorList>
            <person name="Copetti D."/>
            <person name="Sanderson M.J."/>
            <person name="Burquez A."/>
            <person name="Wojciechowski M.F."/>
        </authorList>
    </citation>
    <scope>NUCLEOTIDE SEQUENCE</scope>
    <source>
        <strain evidence="1">SGP5-SGP5p</strain>
        <tissue evidence="1">Aerial part</tissue>
    </source>
</reference>